<dbReference type="AlphaFoldDB" id="A0A2I1HIW4"/>
<keyword evidence="1 3" id="KW-0547">Nucleotide-binding</keyword>
<evidence type="ECO:0000256" key="1">
    <source>
        <dbReference type="ARBA" id="ARBA00022741"/>
    </source>
</evidence>
<dbReference type="PROSITE" id="PS00107">
    <property type="entry name" value="PROTEIN_KINASE_ATP"/>
    <property type="match status" value="1"/>
</dbReference>
<evidence type="ECO:0000256" key="3">
    <source>
        <dbReference type="PROSITE-ProRule" id="PRU10141"/>
    </source>
</evidence>
<dbReference type="PROSITE" id="PS50011">
    <property type="entry name" value="PROTEIN_KINASE_DOM"/>
    <property type="match status" value="2"/>
</dbReference>
<protein>
    <submittedName>
        <fullName evidence="5">Kinase-like protein</fullName>
    </submittedName>
</protein>
<dbReference type="InterPro" id="IPR001245">
    <property type="entry name" value="Ser-Thr/Tyr_kinase_cat_dom"/>
</dbReference>
<dbReference type="InterPro" id="IPR017441">
    <property type="entry name" value="Protein_kinase_ATP_BS"/>
</dbReference>
<keyword evidence="6" id="KW-1185">Reference proteome</keyword>
<keyword evidence="2 3" id="KW-0067">ATP-binding</keyword>
<feature type="binding site" evidence="3">
    <location>
        <position position="57"/>
    </location>
    <ligand>
        <name>ATP</name>
        <dbReference type="ChEBI" id="CHEBI:30616"/>
    </ligand>
</feature>
<name>A0A2I1HIW4_9GLOM</name>
<dbReference type="Proteomes" id="UP000234323">
    <property type="component" value="Unassembled WGS sequence"/>
</dbReference>
<dbReference type="InterPro" id="IPR011009">
    <property type="entry name" value="Kinase-like_dom_sf"/>
</dbReference>
<dbReference type="PANTHER" id="PTHR44329">
    <property type="entry name" value="SERINE/THREONINE-PROTEIN KINASE TNNI3K-RELATED"/>
    <property type="match status" value="1"/>
</dbReference>
<keyword evidence="5" id="KW-0418">Kinase</keyword>
<dbReference type="Gene3D" id="1.10.510.10">
    <property type="entry name" value="Transferase(Phosphotransferase) domain 1"/>
    <property type="match status" value="2"/>
</dbReference>
<keyword evidence="5" id="KW-0808">Transferase</keyword>
<dbReference type="InterPro" id="IPR051681">
    <property type="entry name" value="Ser/Thr_Kinases-Pseudokinases"/>
</dbReference>
<dbReference type="PRINTS" id="PR00109">
    <property type="entry name" value="TYRKINASE"/>
</dbReference>
<evidence type="ECO:0000313" key="5">
    <source>
        <dbReference type="EMBL" id="PKY58822.1"/>
    </source>
</evidence>
<dbReference type="Pfam" id="PF00069">
    <property type="entry name" value="Pkinase"/>
    <property type="match status" value="1"/>
</dbReference>
<dbReference type="InterPro" id="IPR000719">
    <property type="entry name" value="Prot_kinase_dom"/>
</dbReference>
<dbReference type="CDD" id="cd00180">
    <property type="entry name" value="PKc"/>
    <property type="match status" value="1"/>
</dbReference>
<sequence>MNSSNSSEDWYQTAIKKFKINEIPYKKFSGKPTRIGRGGFGLIYKTECNSIGTVAIKEITIGIEDDEICIKNFINELKIHSRIEHERIIQFYGISRNIDERLYYLVLEYANQGNLREFLIKKKSCDDCFEWEERVRLAIQIVEGLRYLHEILNVAHRDLHTKNILMNDGNIKISDFGLSKNLNSTMSSNNKFFGMIPFIDPQKLNHGKKYVLDKRSDIYSLGMVLWEISSCQTPFCGEDLACLSLKICQGLKEKSVKGTPMEYKHIYTSCWKIEPNSRPLIEGVLSRLRSMSHYPVFEEDGEISTIYPFQYHDTSRDSTSEYFNNVSSLTIPDDLTLSTNNVICKRCDSKFTDQNWCNNCEAQKFQEDFPNWTSENESLDELIKYSQLSAIKNDTYFEWINFNRFKNIEIMQGYFYTATWLDGSGELWDNGSQQWARTGPVKIILRKLKYLTINKLKLYLELKNIIICCYGFTQDPTTKYYYIVLKYANGGTLQQYIQNKFSLSWFERLSILKKIVELLHNIHKTNYVHCDLHSGSILLQEDDLNHKLEIYVSDLDLCTYSDYKVQEYYAIIKKHVAPEIRFGSIISIKSDIYSLGVIMRELISGGYSSNTPQCYHELMQKCIDNDPEKRPDTFDLLEELHIFTASPLRKRQFEDADSIASHNLPFLDKNDENDTFSYDLFSESVMPFLN</sequence>
<feature type="domain" description="Protein kinase" evidence="4">
    <location>
        <begin position="416"/>
        <end position="644"/>
    </location>
</feature>
<accession>A0A2I1HIW4</accession>
<evidence type="ECO:0000313" key="6">
    <source>
        <dbReference type="Proteomes" id="UP000234323"/>
    </source>
</evidence>
<dbReference type="Pfam" id="PF07714">
    <property type="entry name" value="PK_Tyr_Ser-Thr"/>
    <property type="match status" value="1"/>
</dbReference>
<dbReference type="GO" id="GO:0004674">
    <property type="term" value="F:protein serine/threonine kinase activity"/>
    <property type="evidence" value="ECO:0007669"/>
    <property type="project" value="TreeGrafter"/>
</dbReference>
<dbReference type="PANTHER" id="PTHR44329:SF298">
    <property type="entry name" value="MIXED LINEAGE KINASE DOMAIN-LIKE PROTEIN"/>
    <property type="match status" value="1"/>
</dbReference>
<proteinExistence type="predicted"/>
<gene>
    <name evidence="5" type="ORF">RhiirA4_550167</name>
</gene>
<feature type="domain" description="Protein kinase" evidence="4">
    <location>
        <begin position="29"/>
        <end position="297"/>
    </location>
</feature>
<organism evidence="5 6">
    <name type="scientific">Rhizophagus irregularis</name>
    <dbReference type="NCBI Taxonomy" id="588596"/>
    <lineage>
        <taxon>Eukaryota</taxon>
        <taxon>Fungi</taxon>
        <taxon>Fungi incertae sedis</taxon>
        <taxon>Mucoromycota</taxon>
        <taxon>Glomeromycotina</taxon>
        <taxon>Glomeromycetes</taxon>
        <taxon>Glomerales</taxon>
        <taxon>Glomeraceae</taxon>
        <taxon>Rhizophagus</taxon>
    </lineage>
</organism>
<comment type="caution">
    <text evidence="5">The sequence shown here is derived from an EMBL/GenBank/DDBJ whole genome shotgun (WGS) entry which is preliminary data.</text>
</comment>
<dbReference type="GO" id="GO:0005524">
    <property type="term" value="F:ATP binding"/>
    <property type="evidence" value="ECO:0007669"/>
    <property type="project" value="UniProtKB-UniRule"/>
</dbReference>
<dbReference type="SUPFAM" id="SSF56112">
    <property type="entry name" value="Protein kinase-like (PK-like)"/>
    <property type="match status" value="2"/>
</dbReference>
<evidence type="ECO:0000259" key="4">
    <source>
        <dbReference type="PROSITE" id="PS50011"/>
    </source>
</evidence>
<dbReference type="VEuPathDB" id="FungiDB:RhiirA1_453474"/>
<dbReference type="VEuPathDB" id="FungiDB:FUN_000588"/>
<reference evidence="5 6" key="1">
    <citation type="submission" date="2015-10" db="EMBL/GenBank/DDBJ databases">
        <title>Genome analyses suggest a sexual origin of heterokaryosis in a supposedly ancient asexual fungus.</title>
        <authorList>
            <person name="Ropars J."/>
            <person name="Sedzielewska K."/>
            <person name="Noel J."/>
            <person name="Charron P."/>
            <person name="Farinelli L."/>
            <person name="Marton T."/>
            <person name="Kruger M."/>
            <person name="Pelin A."/>
            <person name="Brachmann A."/>
            <person name="Corradi N."/>
        </authorList>
    </citation>
    <scope>NUCLEOTIDE SEQUENCE [LARGE SCALE GENOMIC DNA]</scope>
    <source>
        <strain evidence="5 6">A4</strain>
    </source>
</reference>
<evidence type="ECO:0000256" key="2">
    <source>
        <dbReference type="ARBA" id="ARBA00022840"/>
    </source>
</evidence>
<dbReference type="EMBL" id="LLXI01003205">
    <property type="protein sequence ID" value="PKY58822.1"/>
    <property type="molecule type" value="Genomic_DNA"/>
</dbReference>
<dbReference type="VEuPathDB" id="FungiDB:RhiirFUN_017995"/>